<keyword evidence="2" id="KW-0175">Coiled coil</keyword>
<evidence type="ECO:0000256" key="1">
    <source>
        <dbReference type="ARBA" id="ARBA00004196"/>
    </source>
</evidence>
<sequence>MDRVRQQPSKGALSPALIATAGLVVAAILISLFVLDFGSQRIDRDSVQIDTVQQGDLTIQVSDNGVLLPKDIEWIASRVEGRVAIIHKRAGDKVEAGDLLVELNNPGLVAVAEEALSALDGAKAEKLSYAVDLQNQLLNQKAASLQAKFDYESARLKLDAETQLREKSTIIADIDYRRTQLEIASNLLTTEFPNLLNGIAGITVGITLLMALLVLVACYLPARKIVKLEPAEALHYE</sequence>
<organism evidence="4 5">
    <name type="scientific">Oceanicoccus sagamiensis</name>
    <dbReference type="NCBI Taxonomy" id="716816"/>
    <lineage>
        <taxon>Bacteria</taxon>
        <taxon>Pseudomonadati</taxon>
        <taxon>Pseudomonadota</taxon>
        <taxon>Gammaproteobacteria</taxon>
        <taxon>Cellvibrionales</taxon>
        <taxon>Spongiibacteraceae</taxon>
        <taxon>Oceanicoccus</taxon>
    </lineage>
</organism>
<feature type="transmembrane region" description="Helical" evidence="3">
    <location>
        <begin position="195"/>
        <end position="220"/>
    </location>
</feature>
<dbReference type="KEGG" id="osg:BST96_05230"/>
<comment type="subcellular location">
    <subcellularLocation>
        <location evidence="1">Cell envelope</location>
    </subcellularLocation>
</comment>
<keyword evidence="3" id="KW-0472">Membrane</keyword>
<evidence type="ECO:0000313" key="4">
    <source>
        <dbReference type="EMBL" id="ARN73573.1"/>
    </source>
</evidence>
<proteinExistence type="predicted"/>
<protein>
    <submittedName>
        <fullName evidence="4">Uncharacterized protein</fullName>
    </submittedName>
</protein>
<reference evidence="4 5" key="1">
    <citation type="submission" date="2016-11" db="EMBL/GenBank/DDBJ databases">
        <title>Trade-off between light-utilization and light-protection in marine flavobacteria.</title>
        <authorList>
            <person name="Kumagai Y."/>
        </authorList>
    </citation>
    <scope>NUCLEOTIDE SEQUENCE [LARGE SCALE GENOMIC DNA]</scope>
    <source>
        <strain evidence="4 5">NBRC 107125</strain>
    </source>
</reference>
<dbReference type="GO" id="GO:0030313">
    <property type="term" value="C:cell envelope"/>
    <property type="evidence" value="ECO:0007669"/>
    <property type="project" value="UniProtKB-SubCell"/>
</dbReference>
<dbReference type="PANTHER" id="PTHR32347:SF14">
    <property type="entry name" value="EFFLUX SYSTEM COMPONENT YKNX-RELATED"/>
    <property type="match status" value="1"/>
</dbReference>
<dbReference type="PANTHER" id="PTHR32347">
    <property type="entry name" value="EFFLUX SYSTEM COMPONENT YKNX-RELATED"/>
    <property type="match status" value="1"/>
</dbReference>
<dbReference type="Proteomes" id="UP000193450">
    <property type="component" value="Chromosome"/>
</dbReference>
<dbReference type="SUPFAM" id="SSF111369">
    <property type="entry name" value="HlyD-like secretion proteins"/>
    <property type="match status" value="1"/>
</dbReference>
<dbReference type="Gene3D" id="2.40.50.100">
    <property type="match status" value="1"/>
</dbReference>
<evidence type="ECO:0000256" key="3">
    <source>
        <dbReference type="SAM" id="Phobius"/>
    </source>
</evidence>
<keyword evidence="5" id="KW-1185">Reference proteome</keyword>
<dbReference type="STRING" id="716816.BST96_05230"/>
<keyword evidence="3" id="KW-1133">Transmembrane helix</keyword>
<dbReference type="InterPro" id="IPR050465">
    <property type="entry name" value="UPF0194_transport"/>
</dbReference>
<accession>A0A1X9NHV9</accession>
<dbReference type="AlphaFoldDB" id="A0A1X9NHV9"/>
<name>A0A1X9NHV9_9GAMM</name>
<evidence type="ECO:0000256" key="2">
    <source>
        <dbReference type="ARBA" id="ARBA00023054"/>
    </source>
</evidence>
<keyword evidence="3" id="KW-0812">Transmembrane</keyword>
<dbReference type="RefSeq" id="WP_085757686.1">
    <property type="nucleotide sequence ID" value="NZ_CP019343.1"/>
</dbReference>
<dbReference type="OrthoDB" id="9806939at2"/>
<dbReference type="EMBL" id="CP019343">
    <property type="protein sequence ID" value="ARN73573.1"/>
    <property type="molecule type" value="Genomic_DNA"/>
</dbReference>
<gene>
    <name evidence="4" type="ORF">BST96_05230</name>
</gene>
<dbReference type="Gene3D" id="1.10.287.470">
    <property type="entry name" value="Helix hairpin bin"/>
    <property type="match status" value="1"/>
</dbReference>
<evidence type="ECO:0000313" key="5">
    <source>
        <dbReference type="Proteomes" id="UP000193450"/>
    </source>
</evidence>
<feature type="transmembrane region" description="Helical" evidence="3">
    <location>
        <begin position="12"/>
        <end position="35"/>
    </location>
</feature>